<name>A0A640WF69_9GAMM</name>
<sequence length="246" mass="26949">MGTDGPGLIRQYGTATPEPAPCHIQLGALSFAWQSGALRWLRIGDIEIVRGIAAVLRDPQWGTHTPIVDDKRIEVAHRHASLAQDFHLSTDGPDAGGESLLRGQLRIEATEHRVTVDLALEVLIDFTTARSGVSMLLPLAGVVGGEIQVLHTDGQRETTRLPHLISPSQPLFDIRQLQLSPTLDVTVKIDFEGDVFEMEDQRNWSDASFKIYNRPLAWPTPYVLGAGDRVVQRVVVSVVDSGRTPG</sequence>
<evidence type="ECO:0000313" key="2">
    <source>
        <dbReference type="EMBL" id="KAA0018796.1"/>
    </source>
</evidence>
<reference evidence="2 3" key="1">
    <citation type="submission" date="2019-08" db="EMBL/GenBank/DDBJ databases">
        <title>Bioinformatics analysis of the strain L3 and L5.</title>
        <authorList>
            <person name="Li X."/>
        </authorList>
    </citation>
    <scope>NUCLEOTIDE SEQUENCE [LARGE SCALE GENOMIC DNA]</scope>
    <source>
        <strain evidence="2 3">L3</strain>
    </source>
</reference>
<feature type="domain" description="D-apionate lactonase N-terminal" evidence="1">
    <location>
        <begin position="10"/>
        <end position="239"/>
    </location>
</feature>
<dbReference type="Pfam" id="PF25837">
    <property type="entry name" value="Apionate_lact_N"/>
    <property type="match status" value="1"/>
</dbReference>
<gene>
    <name evidence="2" type="ORF">F0A16_09860</name>
</gene>
<dbReference type="Proteomes" id="UP000466024">
    <property type="component" value="Unassembled WGS sequence"/>
</dbReference>
<dbReference type="InterPro" id="IPR058788">
    <property type="entry name" value="ApnL_N"/>
</dbReference>
<dbReference type="AlphaFoldDB" id="A0A640WF69"/>
<dbReference type="RefSeq" id="WP_149435214.1">
    <property type="nucleotide sequence ID" value="NZ_VTPX01000004.1"/>
</dbReference>
<protein>
    <recommendedName>
        <fullName evidence="1">D-apionate lactonase N-terminal domain-containing protein</fullName>
    </recommendedName>
</protein>
<comment type="caution">
    <text evidence="2">The sequence shown here is derived from an EMBL/GenBank/DDBJ whole genome shotgun (WGS) entry which is preliminary data.</text>
</comment>
<proteinExistence type="predicted"/>
<dbReference type="EMBL" id="VTPX01000004">
    <property type="protein sequence ID" value="KAA0018796.1"/>
    <property type="molecule type" value="Genomic_DNA"/>
</dbReference>
<evidence type="ECO:0000313" key="3">
    <source>
        <dbReference type="Proteomes" id="UP000466024"/>
    </source>
</evidence>
<evidence type="ECO:0000259" key="1">
    <source>
        <dbReference type="Pfam" id="PF25837"/>
    </source>
</evidence>
<accession>A0A640WF69</accession>
<keyword evidence="3" id="KW-1185">Reference proteome</keyword>
<organism evidence="2 3">
    <name type="scientific">Salinicola corii</name>
    <dbReference type="NCBI Taxonomy" id="2606937"/>
    <lineage>
        <taxon>Bacteria</taxon>
        <taxon>Pseudomonadati</taxon>
        <taxon>Pseudomonadota</taxon>
        <taxon>Gammaproteobacteria</taxon>
        <taxon>Oceanospirillales</taxon>
        <taxon>Halomonadaceae</taxon>
        <taxon>Salinicola</taxon>
    </lineage>
</organism>